<dbReference type="GO" id="GO:0016192">
    <property type="term" value="P:vesicle-mediated transport"/>
    <property type="evidence" value="ECO:0007669"/>
    <property type="project" value="UniProtKB-ARBA"/>
</dbReference>
<dbReference type="InterPro" id="IPR036055">
    <property type="entry name" value="LDL_receptor-like_sf"/>
</dbReference>
<dbReference type="PROSITE" id="PS50068">
    <property type="entry name" value="LDLRA_2"/>
    <property type="match status" value="5"/>
</dbReference>
<comment type="caution">
    <text evidence="8">Lacks conserved residue(s) required for the propagation of feature annotation.</text>
</comment>
<evidence type="ECO:0000256" key="9">
    <source>
        <dbReference type="SAM" id="MobiDB-lite"/>
    </source>
</evidence>
<evidence type="ECO:0000313" key="11">
    <source>
        <dbReference type="Proteomes" id="UP000747542"/>
    </source>
</evidence>
<dbReference type="Proteomes" id="UP000747542">
    <property type="component" value="Unassembled WGS sequence"/>
</dbReference>
<feature type="disulfide bond" evidence="8">
    <location>
        <begin position="318"/>
        <end position="336"/>
    </location>
</feature>
<keyword evidence="10" id="KW-0449">Lipoprotein</keyword>
<feature type="region of interest" description="Disordered" evidence="9">
    <location>
        <begin position="748"/>
        <end position="848"/>
    </location>
</feature>
<dbReference type="SMART" id="SM00192">
    <property type="entry name" value="LDLa"/>
    <property type="match status" value="5"/>
</dbReference>
<feature type="compositionally biased region" description="Basic and acidic residues" evidence="9">
    <location>
        <begin position="553"/>
        <end position="563"/>
    </location>
</feature>
<evidence type="ECO:0000313" key="10">
    <source>
        <dbReference type="EMBL" id="KAG7173944.1"/>
    </source>
</evidence>
<dbReference type="Gene3D" id="4.10.400.10">
    <property type="entry name" value="Low-density Lipoprotein Receptor"/>
    <property type="match status" value="5"/>
</dbReference>
<dbReference type="InterPro" id="IPR050685">
    <property type="entry name" value="LDLR"/>
</dbReference>
<dbReference type="PANTHER" id="PTHR24270">
    <property type="entry name" value="LOW-DENSITY LIPOPROTEIN RECEPTOR-RELATED"/>
    <property type="match status" value="1"/>
</dbReference>
<proteinExistence type="predicted"/>
<evidence type="ECO:0000256" key="5">
    <source>
        <dbReference type="ARBA" id="ARBA00022989"/>
    </source>
</evidence>
<feature type="region of interest" description="Disordered" evidence="9">
    <location>
        <begin position="544"/>
        <end position="631"/>
    </location>
</feature>
<accession>A0A8J5N6H0</accession>
<gene>
    <name evidence="10" type="primary">LDLR-L2</name>
    <name evidence="10" type="ORF">Hamer_G021392</name>
</gene>
<protein>
    <submittedName>
        <fullName evidence="10">Low-density lipoprotein receptor-like 2</fullName>
    </submittedName>
</protein>
<dbReference type="AlphaFoldDB" id="A0A8J5N6H0"/>
<keyword evidence="6" id="KW-0472">Membrane</keyword>
<dbReference type="InterPro" id="IPR023415">
    <property type="entry name" value="LDLR_class-A_CS"/>
</dbReference>
<evidence type="ECO:0000256" key="4">
    <source>
        <dbReference type="ARBA" id="ARBA00022737"/>
    </source>
</evidence>
<evidence type="ECO:0000256" key="6">
    <source>
        <dbReference type="ARBA" id="ARBA00023136"/>
    </source>
</evidence>
<keyword evidence="5" id="KW-1133">Transmembrane helix</keyword>
<dbReference type="SUPFAM" id="SSF57424">
    <property type="entry name" value="LDL receptor-like module"/>
    <property type="match status" value="5"/>
</dbReference>
<dbReference type="PRINTS" id="PR00261">
    <property type="entry name" value="LDLRECEPTOR"/>
</dbReference>
<dbReference type="PROSITE" id="PS01209">
    <property type="entry name" value="LDLRA_1"/>
    <property type="match status" value="1"/>
</dbReference>
<keyword evidence="4" id="KW-0677">Repeat</keyword>
<feature type="disulfide bond" evidence="8">
    <location>
        <begin position="293"/>
        <end position="308"/>
    </location>
</feature>
<dbReference type="InterPro" id="IPR002172">
    <property type="entry name" value="LDrepeatLR_classA_rpt"/>
</dbReference>
<keyword evidence="11" id="KW-1185">Reference proteome</keyword>
<feature type="compositionally biased region" description="Polar residues" evidence="9">
    <location>
        <begin position="823"/>
        <end position="848"/>
    </location>
</feature>
<feature type="region of interest" description="Disordered" evidence="9">
    <location>
        <begin position="1021"/>
        <end position="1055"/>
    </location>
</feature>
<organism evidence="10 11">
    <name type="scientific">Homarus americanus</name>
    <name type="common">American lobster</name>
    <dbReference type="NCBI Taxonomy" id="6706"/>
    <lineage>
        <taxon>Eukaryota</taxon>
        <taxon>Metazoa</taxon>
        <taxon>Ecdysozoa</taxon>
        <taxon>Arthropoda</taxon>
        <taxon>Crustacea</taxon>
        <taxon>Multicrustacea</taxon>
        <taxon>Malacostraca</taxon>
        <taxon>Eumalacostraca</taxon>
        <taxon>Eucarida</taxon>
        <taxon>Decapoda</taxon>
        <taxon>Pleocyemata</taxon>
        <taxon>Astacidea</taxon>
        <taxon>Nephropoidea</taxon>
        <taxon>Nephropidae</taxon>
        <taxon>Homarus</taxon>
    </lineage>
</organism>
<feature type="disulfide bond" evidence="8">
    <location>
        <begin position="459"/>
        <end position="471"/>
    </location>
</feature>
<sequence length="1084" mass="118504">MLTLASSANHRGVVAVAVLSSLQPCSTEVKQTHMTVWEKRYDPHASLGMEWPSRFSLSINGAVTAYSLSLTLPHHHSPISTTTIYHSSTLQHQFEGLASNMTYNGRLIALVGQHHWPYNLLNFTIASPTLLTGLGLGQKATYGRSLSTVADLTSISVSVRLRWSPTPFLTGGFTPPSSKPTDPPEPAVRPLGYRLQVWDHNQLVREVITSIYSKDKGCEAAVGGLKLDTVYKATLEALSADDEPGTSLSFSLDAGALHVEGGGLTTDGVSECYSGLQVRCPGSERCVSPYWICDGAPDCPDGADEVGCDSTNCEGFKCWDEMCISVAWRCDGHRDCKEGDDEYMCTQCDPGELKCPKGGPCVSQNATCDGVSHCPDGWDESGAVCGFLTCGPGELRCLEGGQCVEHQRLCDGVPDCPSSEDEDLTFCAAFASMKDLRVTKMDKQPVECEKGRPIQKANCTDEEFRCDSGECIHRVYVCNGVDDCEKGEDEMLYACVERTRDDNHIHAPDDNDLVDEDEDIMTRDYDDDDYGDIIDEYIMTRDYYDDDDDGDNNEERKCKEDQHGNCVTPSHNTVTDDINNNSLTLDIPPTQETHTRTTLNVTNQESDSSNSLVNEIQVSESSTPYSSTTTEDNSLRVMKKIDISHPNVTDVDEVLDDKPEGEREDNTIQEGVDVSIEVVVEETAYPHPVENEVDFSSIEEFDNSLDDTQPLDTNLLFISHNLANGTATDNTTFVLDTPDDYDFNSTIPYLTTDNITDDSSDDYNASSSEEYDSSKEIVNSTNLVRPRSESNSTDELLDTGSASLEDDSDKADKSFTVTVAADPSSSESNIQSENKTIETSTPAYSSDELTTASHAPELIAPDASSETVSLNVTEAEEVVTLLSTEATLMESTPNAVDETTLTLTTTISPTSHENPVSVNATEPTTTEVHLPTEAEHLASSTETTSTVTDASTVVVESMTISSTLTTEPDNWKDMGHNLTILIAVHSEMNESNIPQYIIHGMDGNTYEYEIVSIVNDDKLAKEKKAKSNSSTSEGEAEKREKSMDERSRKYDGSHSYLQGNNVSSAERCSLSLISLILVFLLHNV</sequence>
<keyword evidence="10" id="KW-0675">Receptor</keyword>
<feature type="compositionally biased region" description="Basic and acidic residues" evidence="9">
    <location>
        <begin position="1035"/>
        <end position="1052"/>
    </location>
</feature>
<feature type="disulfide bond" evidence="8">
    <location>
        <begin position="466"/>
        <end position="484"/>
    </location>
</feature>
<feature type="compositionally biased region" description="Low complexity" evidence="9">
    <location>
        <begin position="619"/>
        <end position="631"/>
    </location>
</feature>
<feature type="disulfide bond" evidence="8">
    <location>
        <begin position="330"/>
        <end position="345"/>
    </location>
</feature>
<evidence type="ECO:0000256" key="3">
    <source>
        <dbReference type="ARBA" id="ARBA00022692"/>
    </source>
</evidence>
<comment type="subcellular location">
    <subcellularLocation>
        <location evidence="2">Endomembrane system</location>
    </subcellularLocation>
    <subcellularLocation>
        <location evidence="1">Membrane</location>
        <topology evidence="1">Single-pass membrane protein</topology>
    </subcellularLocation>
</comment>
<feature type="compositionally biased region" description="Polar residues" evidence="9">
    <location>
        <begin position="776"/>
        <end position="794"/>
    </location>
</feature>
<evidence type="ECO:0000256" key="8">
    <source>
        <dbReference type="PROSITE-ProRule" id="PRU00124"/>
    </source>
</evidence>
<keyword evidence="7 8" id="KW-1015">Disulfide bond</keyword>
<feature type="compositionally biased region" description="Polar residues" evidence="9">
    <location>
        <begin position="565"/>
        <end position="618"/>
    </location>
</feature>
<reference evidence="10" key="1">
    <citation type="journal article" date="2021" name="Sci. Adv.">
        <title>The American lobster genome reveals insights on longevity, neural, and immune adaptations.</title>
        <authorList>
            <person name="Polinski J.M."/>
            <person name="Zimin A.V."/>
            <person name="Clark K.F."/>
            <person name="Kohn A.B."/>
            <person name="Sadowski N."/>
            <person name="Timp W."/>
            <person name="Ptitsyn A."/>
            <person name="Khanna P."/>
            <person name="Romanova D.Y."/>
            <person name="Williams P."/>
            <person name="Greenwood S.J."/>
            <person name="Moroz L.L."/>
            <person name="Walt D.R."/>
            <person name="Bodnar A.G."/>
        </authorList>
    </citation>
    <scope>NUCLEOTIDE SEQUENCE</scope>
    <source>
        <strain evidence="10">GMGI-L3</strain>
    </source>
</reference>
<dbReference type="CDD" id="cd00112">
    <property type="entry name" value="LDLa"/>
    <property type="match status" value="5"/>
</dbReference>
<dbReference type="GO" id="GO:0005886">
    <property type="term" value="C:plasma membrane"/>
    <property type="evidence" value="ECO:0007669"/>
    <property type="project" value="TreeGrafter"/>
</dbReference>
<dbReference type="EMBL" id="JAHLQT010008491">
    <property type="protein sequence ID" value="KAG7173944.1"/>
    <property type="molecule type" value="Genomic_DNA"/>
</dbReference>
<evidence type="ECO:0000256" key="2">
    <source>
        <dbReference type="ARBA" id="ARBA00004308"/>
    </source>
</evidence>
<comment type="caution">
    <text evidence="10">The sequence shown here is derived from an EMBL/GenBank/DDBJ whole genome shotgun (WGS) entry which is preliminary data.</text>
</comment>
<dbReference type="Pfam" id="PF00057">
    <property type="entry name" value="Ldl_recept_a"/>
    <property type="match status" value="4"/>
</dbReference>
<name>A0A8J5N6H0_HOMAM</name>
<dbReference type="GO" id="GO:0012505">
    <property type="term" value="C:endomembrane system"/>
    <property type="evidence" value="ECO:0007669"/>
    <property type="project" value="UniProtKB-SubCell"/>
</dbReference>
<evidence type="ECO:0000256" key="7">
    <source>
        <dbReference type="ARBA" id="ARBA00023157"/>
    </source>
</evidence>
<keyword evidence="3" id="KW-0812">Transmembrane</keyword>
<dbReference type="PANTHER" id="PTHR24270:SF62">
    <property type="entry name" value="LOW-DENSITY LIPOPROTEIN RECEPTOR-RELATED PROTEIN 2"/>
    <property type="match status" value="1"/>
</dbReference>
<evidence type="ECO:0000256" key="1">
    <source>
        <dbReference type="ARBA" id="ARBA00004167"/>
    </source>
</evidence>